<name>A0ABT2MJJ9_9CYAN</name>
<gene>
    <name evidence="1" type="ORF">NG799_01040</name>
</gene>
<keyword evidence="2" id="KW-1185">Reference proteome</keyword>
<protein>
    <submittedName>
        <fullName evidence="1">Uncharacterized protein</fullName>
    </submittedName>
</protein>
<dbReference type="EMBL" id="JAMXFF010000001">
    <property type="protein sequence ID" value="MCT7964915.1"/>
    <property type="molecule type" value="Genomic_DNA"/>
</dbReference>
<reference evidence="1 2" key="1">
    <citation type="journal article" date="2022" name="Front. Microbiol.">
        <title>High genomic differentiation and limited gene flow indicate recent cryptic speciation within the genus Laspinema (cyanobacteria).</title>
        <authorList>
            <person name="Stanojkovic A."/>
            <person name="Skoupy S."/>
            <person name="Skaloud P."/>
            <person name="Dvorak P."/>
        </authorList>
    </citation>
    <scope>NUCLEOTIDE SEQUENCE [LARGE SCALE GENOMIC DNA]</scope>
    <source>
        <strain evidence="1 2">D2a</strain>
    </source>
</reference>
<dbReference type="Proteomes" id="UP001525890">
    <property type="component" value="Unassembled WGS sequence"/>
</dbReference>
<sequence>MAVSVAIPRTCSDSVPIPPSRGFLIGDGDPWTQSVPIARGWSVGTKAVTVPGNASIL</sequence>
<organism evidence="1 2">
    <name type="scientific">Laspinema palackyanum D2a</name>
    <dbReference type="NCBI Taxonomy" id="2953684"/>
    <lineage>
        <taxon>Bacteria</taxon>
        <taxon>Bacillati</taxon>
        <taxon>Cyanobacteriota</taxon>
        <taxon>Cyanophyceae</taxon>
        <taxon>Oscillatoriophycideae</taxon>
        <taxon>Oscillatoriales</taxon>
        <taxon>Laspinemataceae</taxon>
        <taxon>Laspinema</taxon>
        <taxon>Laspinema palackyanum</taxon>
    </lineage>
</organism>
<proteinExistence type="predicted"/>
<evidence type="ECO:0000313" key="2">
    <source>
        <dbReference type="Proteomes" id="UP001525890"/>
    </source>
</evidence>
<accession>A0ABT2MJJ9</accession>
<comment type="caution">
    <text evidence="1">The sequence shown here is derived from an EMBL/GenBank/DDBJ whole genome shotgun (WGS) entry which is preliminary data.</text>
</comment>
<evidence type="ECO:0000313" key="1">
    <source>
        <dbReference type="EMBL" id="MCT7964915.1"/>
    </source>
</evidence>